<accession>A0ACC6SBH3</accession>
<reference evidence="1" key="1">
    <citation type="submission" date="2024-03" db="EMBL/GenBank/DDBJ databases">
        <title>Human intestinal bacterial collection.</title>
        <authorList>
            <person name="Pauvert C."/>
            <person name="Hitch T.C.A."/>
            <person name="Clavel T."/>
        </authorList>
    </citation>
    <scope>NUCLEOTIDE SEQUENCE</scope>
    <source>
        <strain evidence="1">CLA-AA-H227</strain>
    </source>
</reference>
<name>A0ACC6SBH3_9BACI</name>
<evidence type="ECO:0000313" key="1">
    <source>
        <dbReference type="EMBL" id="MEQ2527372.1"/>
    </source>
</evidence>
<comment type="caution">
    <text evidence="1">The sequence shown here is derived from an EMBL/GenBank/DDBJ whole genome shotgun (WGS) entry which is preliminary data.</text>
</comment>
<protein>
    <submittedName>
        <fullName evidence="1">Helix-turn-helix domain-containing protein</fullName>
    </submittedName>
</protein>
<organism evidence="1 2">
    <name type="scientific">Robertmurraya yapensis</name>
    <name type="common">ex Hitch et al 2024</name>
    <dbReference type="NCBI Taxonomy" id="3133160"/>
    <lineage>
        <taxon>Bacteria</taxon>
        <taxon>Bacillati</taxon>
        <taxon>Bacillota</taxon>
        <taxon>Bacilli</taxon>
        <taxon>Bacillales</taxon>
        <taxon>Bacillaceae</taxon>
        <taxon>Robertmurraya</taxon>
    </lineage>
</organism>
<dbReference type="Proteomes" id="UP001439875">
    <property type="component" value="Unassembled WGS sequence"/>
</dbReference>
<gene>
    <name evidence="1" type="ORF">WMO40_11705</name>
</gene>
<sequence length="143" mass="16250">MINMNLKNLRMRHKLTQEEVAERLNVSRQVIAKWEKGESTPDIQHCMELAKLYNVTLDDLVNFKEADEQLGIPPKGKHFFGVATIGERGQMVIPKQAREIFGLGAGDKLIIVGDDERGLALVPERMMSNFFHMVKTNIDEEGE</sequence>
<proteinExistence type="predicted"/>
<keyword evidence="2" id="KW-1185">Reference proteome</keyword>
<dbReference type="EMBL" id="JBBMEW010000008">
    <property type="protein sequence ID" value="MEQ2527372.1"/>
    <property type="molecule type" value="Genomic_DNA"/>
</dbReference>
<evidence type="ECO:0000313" key="2">
    <source>
        <dbReference type="Proteomes" id="UP001439875"/>
    </source>
</evidence>